<gene>
    <name evidence="2" type="ORF">LITE_LOCUS34119</name>
</gene>
<evidence type="ECO:0000313" key="3">
    <source>
        <dbReference type="Proteomes" id="UP001154282"/>
    </source>
</evidence>
<dbReference type="PRINTS" id="PR01438">
    <property type="entry name" value="UNVRSLSTRESS"/>
</dbReference>
<proteinExistence type="predicted"/>
<accession>A0AAV0NM41</accession>
<organism evidence="2 3">
    <name type="scientific">Linum tenue</name>
    <dbReference type="NCBI Taxonomy" id="586396"/>
    <lineage>
        <taxon>Eukaryota</taxon>
        <taxon>Viridiplantae</taxon>
        <taxon>Streptophyta</taxon>
        <taxon>Embryophyta</taxon>
        <taxon>Tracheophyta</taxon>
        <taxon>Spermatophyta</taxon>
        <taxon>Magnoliopsida</taxon>
        <taxon>eudicotyledons</taxon>
        <taxon>Gunneridae</taxon>
        <taxon>Pentapetalae</taxon>
        <taxon>rosids</taxon>
        <taxon>fabids</taxon>
        <taxon>Malpighiales</taxon>
        <taxon>Linaceae</taxon>
        <taxon>Linum</taxon>
    </lineage>
</organism>
<evidence type="ECO:0000313" key="2">
    <source>
        <dbReference type="EMBL" id="CAI0459670.1"/>
    </source>
</evidence>
<dbReference type="PANTHER" id="PTHR31964:SF125">
    <property type="entry name" value="OS05G0357525 PROTEIN"/>
    <property type="match status" value="1"/>
</dbReference>
<dbReference type="PANTHER" id="PTHR31964">
    <property type="entry name" value="ADENINE NUCLEOTIDE ALPHA HYDROLASES-LIKE SUPERFAMILY PROTEIN"/>
    <property type="match status" value="1"/>
</dbReference>
<feature type="domain" description="UspA" evidence="1">
    <location>
        <begin position="17"/>
        <end position="173"/>
    </location>
</feature>
<protein>
    <recommendedName>
        <fullName evidence="1">UspA domain-containing protein</fullName>
    </recommendedName>
</protein>
<sequence length="178" mass="19665">MSTLETTPSPPEQKKVFLAAVDESEESMHALSWFANKILPASSSGHHRSTLVLLYIKPPRSLYLYPDDAGHMFSADVMTAMDKYRNDVAECVMLKAKRVCNEAAGNNDHHHVKVETMIENGDARDVICQVVDKLCVDVLVMGSHGYGPIKRAFLGSVSNHCAQNVKCPILIIKRPTSN</sequence>
<dbReference type="SUPFAM" id="SSF52402">
    <property type="entry name" value="Adenine nucleotide alpha hydrolases-like"/>
    <property type="match status" value="1"/>
</dbReference>
<name>A0AAV0NM41_9ROSI</name>
<dbReference type="InterPro" id="IPR006015">
    <property type="entry name" value="Universal_stress_UspA"/>
</dbReference>
<reference evidence="2" key="1">
    <citation type="submission" date="2022-08" db="EMBL/GenBank/DDBJ databases">
        <authorList>
            <person name="Gutierrez-Valencia J."/>
        </authorList>
    </citation>
    <scope>NUCLEOTIDE SEQUENCE</scope>
</reference>
<dbReference type="CDD" id="cd23659">
    <property type="entry name" value="USP_At3g01520-like"/>
    <property type="match status" value="1"/>
</dbReference>
<dbReference type="Pfam" id="PF00582">
    <property type="entry name" value="Usp"/>
    <property type="match status" value="1"/>
</dbReference>
<keyword evidence="3" id="KW-1185">Reference proteome</keyword>
<evidence type="ECO:0000259" key="1">
    <source>
        <dbReference type="Pfam" id="PF00582"/>
    </source>
</evidence>
<dbReference type="InterPro" id="IPR006016">
    <property type="entry name" value="UspA"/>
</dbReference>
<dbReference type="InterPro" id="IPR014729">
    <property type="entry name" value="Rossmann-like_a/b/a_fold"/>
</dbReference>
<comment type="caution">
    <text evidence="2">The sequence shown here is derived from an EMBL/GenBank/DDBJ whole genome shotgun (WGS) entry which is preliminary data.</text>
</comment>
<dbReference type="Proteomes" id="UP001154282">
    <property type="component" value="Unassembled WGS sequence"/>
</dbReference>
<dbReference type="AlphaFoldDB" id="A0AAV0NM41"/>
<dbReference type="Gene3D" id="3.40.50.620">
    <property type="entry name" value="HUPs"/>
    <property type="match status" value="1"/>
</dbReference>
<dbReference type="EMBL" id="CAMGYJ010000008">
    <property type="protein sequence ID" value="CAI0459670.1"/>
    <property type="molecule type" value="Genomic_DNA"/>
</dbReference>